<dbReference type="PANTHER" id="PTHR44591">
    <property type="entry name" value="STRESS RESPONSE REGULATOR PROTEIN 1"/>
    <property type="match status" value="1"/>
</dbReference>
<sequence length="130" mass="14576">MKRKRILAVDDEPNILRSVKYYLEKAGYIIQTAANGEEALTRIQECVPDLVICDISMPKLDGMGFLKILKSKPDMSGIKVIFLTGKSSDEDLQKGWSSGADYYITKPYSVQTLLKGVEFLLGKTKNYSTM</sequence>
<keyword evidence="1 2" id="KW-0597">Phosphoprotein</keyword>
<dbReference type="Pfam" id="PF00072">
    <property type="entry name" value="Response_reg"/>
    <property type="match status" value="1"/>
</dbReference>
<gene>
    <name evidence="4" type="ORF">A2161_14885</name>
</gene>
<dbReference type="SMART" id="SM00448">
    <property type="entry name" value="REC"/>
    <property type="match status" value="1"/>
</dbReference>
<evidence type="ECO:0000313" key="4">
    <source>
        <dbReference type="EMBL" id="OGL46283.1"/>
    </source>
</evidence>
<evidence type="ECO:0000313" key="5">
    <source>
        <dbReference type="Proteomes" id="UP000179266"/>
    </source>
</evidence>
<dbReference type="SUPFAM" id="SSF52172">
    <property type="entry name" value="CheY-like"/>
    <property type="match status" value="1"/>
</dbReference>
<protein>
    <recommendedName>
        <fullName evidence="3">Response regulatory domain-containing protein</fullName>
    </recommendedName>
</protein>
<evidence type="ECO:0000259" key="3">
    <source>
        <dbReference type="PROSITE" id="PS50110"/>
    </source>
</evidence>
<dbReference type="InterPro" id="IPR011006">
    <property type="entry name" value="CheY-like_superfamily"/>
</dbReference>
<dbReference type="EMBL" id="MGDD01000138">
    <property type="protein sequence ID" value="OGL46283.1"/>
    <property type="molecule type" value="Genomic_DNA"/>
</dbReference>
<dbReference type="Gene3D" id="3.40.50.2300">
    <property type="match status" value="1"/>
</dbReference>
<evidence type="ECO:0000256" key="1">
    <source>
        <dbReference type="ARBA" id="ARBA00022553"/>
    </source>
</evidence>
<feature type="modified residue" description="4-aspartylphosphate" evidence="2">
    <location>
        <position position="54"/>
    </location>
</feature>
<feature type="domain" description="Response regulatory" evidence="3">
    <location>
        <begin position="5"/>
        <end position="121"/>
    </location>
</feature>
<dbReference type="Proteomes" id="UP000179266">
    <property type="component" value="Unassembled WGS sequence"/>
</dbReference>
<dbReference type="InterPro" id="IPR050595">
    <property type="entry name" value="Bact_response_regulator"/>
</dbReference>
<comment type="caution">
    <text evidence="4">The sequence shown here is derived from an EMBL/GenBank/DDBJ whole genome shotgun (WGS) entry which is preliminary data.</text>
</comment>
<proteinExistence type="predicted"/>
<organism evidence="4 5">
    <name type="scientific">Candidatus Schekmanbacteria bacterium RBG_13_48_7</name>
    <dbReference type="NCBI Taxonomy" id="1817878"/>
    <lineage>
        <taxon>Bacteria</taxon>
        <taxon>Candidatus Schekmaniibacteriota</taxon>
    </lineage>
</organism>
<dbReference type="PANTHER" id="PTHR44591:SF3">
    <property type="entry name" value="RESPONSE REGULATORY DOMAIN-CONTAINING PROTEIN"/>
    <property type="match status" value="1"/>
</dbReference>
<dbReference type="AlphaFoldDB" id="A0A1F7RXN4"/>
<dbReference type="InterPro" id="IPR001789">
    <property type="entry name" value="Sig_transdc_resp-reg_receiver"/>
</dbReference>
<reference evidence="4 5" key="1">
    <citation type="journal article" date="2016" name="Nat. Commun.">
        <title>Thousands of microbial genomes shed light on interconnected biogeochemical processes in an aquifer system.</title>
        <authorList>
            <person name="Anantharaman K."/>
            <person name="Brown C.T."/>
            <person name="Hug L.A."/>
            <person name="Sharon I."/>
            <person name="Castelle C.J."/>
            <person name="Probst A.J."/>
            <person name="Thomas B.C."/>
            <person name="Singh A."/>
            <person name="Wilkins M.J."/>
            <person name="Karaoz U."/>
            <person name="Brodie E.L."/>
            <person name="Williams K.H."/>
            <person name="Hubbard S.S."/>
            <person name="Banfield J.F."/>
        </authorList>
    </citation>
    <scope>NUCLEOTIDE SEQUENCE [LARGE SCALE GENOMIC DNA]</scope>
</reference>
<name>A0A1F7RXN4_9BACT</name>
<evidence type="ECO:0000256" key="2">
    <source>
        <dbReference type="PROSITE-ProRule" id="PRU00169"/>
    </source>
</evidence>
<dbReference type="PROSITE" id="PS50110">
    <property type="entry name" value="RESPONSE_REGULATORY"/>
    <property type="match status" value="1"/>
</dbReference>
<dbReference type="GO" id="GO:0000160">
    <property type="term" value="P:phosphorelay signal transduction system"/>
    <property type="evidence" value="ECO:0007669"/>
    <property type="project" value="InterPro"/>
</dbReference>
<accession>A0A1F7RXN4</accession>
<dbReference type="CDD" id="cd17574">
    <property type="entry name" value="REC_OmpR"/>
    <property type="match status" value="1"/>
</dbReference>